<organism evidence="2 3">
    <name type="scientific">Fusobacterium pseudoperiodonticum</name>
    <dbReference type="NCBI Taxonomy" id="2663009"/>
    <lineage>
        <taxon>Bacteria</taxon>
        <taxon>Fusobacteriati</taxon>
        <taxon>Fusobacteriota</taxon>
        <taxon>Fusobacteriia</taxon>
        <taxon>Fusobacteriales</taxon>
        <taxon>Fusobacteriaceae</taxon>
        <taxon>Fusobacterium</taxon>
    </lineage>
</organism>
<comment type="caution">
    <text evidence="2">The sequence shown here is derived from an EMBL/GenBank/DDBJ whole genome shotgun (WGS) entry which is preliminary data.</text>
</comment>
<name>A0A2G9EKH6_9FUSO</name>
<evidence type="ECO:0000256" key="1">
    <source>
        <dbReference type="SAM" id="SignalP"/>
    </source>
</evidence>
<dbReference type="AlphaFoldDB" id="A0A2G9EKH6"/>
<feature type="chain" id="PRO_5013916808" description="Lipoprotein" evidence="1">
    <location>
        <begin position="24"/>
        <end position="311"/>
    </location>
</feature>
<evidence type="ECO:0008006" key="4">
    <source>
        <dbReference type="Google" id="ProtNLM"/>
    </source>
</evidence>
<reference evidence="2 3" key="1">
    <citation type="submission" date="2017-11" db="EMBL/GenBank/DDBJ databases">
        <title>Genome sequencing of Fusobacterium periodonticum KCOM 1259.</title>
        <authorList>
            <person name="Kook J.-K."/>
            <person name="Park S.-N."/>
            <person name="Lim Y.K."/>
        </authorList>
    </citation>
    <scope>NUCLEOTIDE SEQUENCE [LARGE SCALE GENOMIC DNA]</scope>
    <source>
        <strain evidence="2 3">KCOM 1259</strain>
    </source>
</reference>
<feature type="signal peptide" evidence="1">
    <location>
        <begin position="1"/>
        <end position="23"/>
    </location>
</feature>
<evidence type="ECO:0000313" key="2">
    <source>
        <dbReference type="EMBL" id="PIM80619.1"/>
    </source>
</evidence>
<evidence type="ECO:0000313" key="3">
    <source>
        <dbReference type="Proteomes" id="UP000229011"/>
    </source>
</evidence>
<proteinExistence type="predicted"/>
<dbReference type="Proteomes" id="UP000229011">
    <property type="component" value="Unassembled WGS sequence"/>
</dbReference>
<keyword evidence="1" id="KW-0732">Signal</keyword>
<dbReference type="GeneID" id="93328707"/>
<sequence length="311" mass="36806">MKIKLFKLTFSLFLLFFTISCKPVSEFLEPINYIEEIKKKEVISPNYNNNTETNLETLIYDFFKNYYDDITKSDIVWEEKAEMDNGKLIRASYKGAYVDIKAIKDNKIINIEVDKLEFKDIYGNKYNITNLPIKKLKENSTVEPPVTIPPIKEETKVEEIKESPTNSKENYTYGEVIDGRYKGTDFIQAVKNANSIETYEDLKEKFYLLMEDMYVTKDKITYYYLYDIVSKLAEKANTNIPVRDDLRVEGKKMYYVVLFPKDYTVNTPYWVEFEIFQKRFDDGIELRTAHVRCAIDNVEYKDWEAIAAIYR</sequence>
<gene>
    <name evidence="2" type="ORF">CTM71_09725</name>
</gene>
<accession>A0A2G9EKH6</accession>
<protein>
    <recommendedName>
        <fullName evidence="4">Lipoprotein</fullName>
    </recommendedName>
</protein>
<dbReference type="PROSITE" id="PS51257">
    <property type="entry name" value="PROKAR_LIPOPROTEIN"/>
    <property type="match status" value="1"/>
</dbReference>
<dbReference type="EMBL" id="PEQY01000001">
    <property type="protein sequence ID" value="PIM80619.1"/>
    <property type="molecule type" value="Genomic_DNA"/>
</dbReference>
<dbReference type="RefSeq" id="WP_099959215.1">
    <property type="nucleotide sequence ID" value="NZ_PEQY01000001.1"/>
</dbReference>